<name>A0AA43Z7V7_9GAMM</name>
<dbReference type="RefSeq" id="WP_165893250.1">
    <property type="nucleotide sequence ID" value="NZ_JAAPAP010000011.1"/>
</dbReference>
<reference evidence="1" key="1">
    <citation type="submission" date="2020-03" db="EMBL/GenBank/DDBJ databases">
        <title>Genome assembly of Azotobacter chroococcum W5.</title>
        <authorList>
            <person name="Kannepalli A."/>
        </authorList>
    </citation>
    <scope>NUCLEOTIDE SEQUENCE</scope>
    <source>
        <strain evidence="1">W5</strain>
    </source>
</reference>
<organism evidence="1 2">
    <name type="scientific">Azotobacter chroococcum</name>
    <dbReference type="NCBI Taxonomy" id="353"/>
    <lineage>
        <taxon>Bacteria</taxon>
        <taxon>Pseudomonadati</taxon>
        <taxon>Pseudomonadota</taxon>
        <taxon>Gammaproteobacteria</taxon>
        <taxon>Pseudomonadales</taxon>
        <taxon>Pseudomonadaceae</taxon>
        <taxon>Azotobacter</taxon>
    </lineage>
</organism>
<dbReference type="AlphaFoldDB" id="A0AA43Z7V7"/>
<accession>A0AA43Z7V7</accession>
<comment type="caution">
    <text evidence="1">The sequence shown here is derived from an EMBL/GenBank/DDBJ whole genome shotgun (WGS) entry which is preliminary data.</text>
</comment>
<dbReference type="Proteomes" id="UP000736384">
    <property type="component" value="Unassembled WGS sequence"/>
</dbReference>
<dbReference type="EMBL" id="JAAPAP010000011">
    <property type="protein sequence ID" value="NHN78565.1"/>
    <property type="molecule type" value="Genomic_DNA"/>
</dbReference>
<protein>
    <submittedName>
        <fullName evidence="1">Uncharacterized protein</fullName>
    </submittedName>
</protein>
<proteinExistence type="predicted"/>
<gene>
    <name evidence="1" type="ORF">HA520_14975</name>
</gene>
<evidence type="ECO:0000313" key="2">
    <source>
        <dbReference type="Proteomes" id="UP000736384"/>
    </source>
</evidence>
<dbReference type="PIRSF" id="PIRSF028589">
    <property type="entry name" value="UCP028589"/>
    <property type="match status" value="1"/>
</dbReference>
<dbReference type="InterPro" id="IPR016893">
    <property type="entry name" value="UCP028589"/>
</dbReference>
<evidence type="ECO:0000313" key="1">
    <source>
        <dbReference type="EMBL" id="NHN78565.1"/>
    </source>
</evidence>
<sequence length="260" mass="27079">MSNPDQYHYGQGKLLLAIINANGTTGPWRWVGDVSALSGAFAEETVSARESWSGSKSKVREFNISKDMTWSATLHSLVSENLALFTDGTATEIAAGTVTGEVLPSGLVAGDIVALQNIGISDLVITDSAGTPATLDPQHYTLAANTGSIEIVSLPTSPAPTQPFKAAYTHAAASQVAFLKAAARPNVALRYEGINLAENGAAVVVELYKLSPSLLQELSLIADGTDVLGMPVSFSSLRDTRQSATGAFGQFGRILQGVAA</sequence>